<accession>A8F470</accession>
<dbReference type="Proteomes" id="UP000002016">
    <property type="component" value="Chromosome"/>
</dbReference>
<dbReference type="HOGENOM" id="CLU_104194_2_1_0"/>
<dbReference type="AlphaFoldDB" id="A8F470"/>
<dbReference type="EMBL" id="CP000812">
    <property type="protein sequence ID" value="ABV32954.1"/>
    <property type="molecule type" value="Genomic_DNA"/>
</dbReference>
<sequence length="142" mass="15665">MYTCVYIDNMHIDAKIIYEKITGGDSMVIAIPALDNNGLKSRISEHFGRAPYFAIVELTDEKIDVKHIANTGEHFHGGSRAIDVVINHNASVVIAHSMGQKALDNLHQAGITVLKTIAKTVEEAVFEYKQGKLPEMTEGHVH</sequence>
<proteinExistence type="predicted"/>
<dbReference type="OrthoDB" id="280278at2"/>
<feature type="domain" description="Dinitrogenase iron-molybdenum cofactor biosynthesis" evidence="1">
    <location>
        <begin position="40"/>
        <end position="129"/>
    </location>
</feature>
<dbReference type="KEGG" id="tle:Tlet_0387"/>
<protein>
    <submittedName>
        <fullName evidence="2">Dinitrogenase iron-molybdenum cofactor biosynthesis protein</fullName>
    </submittedName>
</protein>
<dbReference type="PANTHER" id="PTHR42983">
    <property type="entry name" value="DINITROGENASE IRON-MOLYBDENUM COFACTOR PROTEIN-RELATED"/>
    <property type="match status" value="1"/>
</dbReference>
<dbReference type="SUPFAM" id="SSF53146">
    <property type="entry name" value="Nitrogenase accessory factor-like"/>
    <property type="match status" value="1"/>
</dbReference>
<evidence type="ECO:0000313" key="3">
    <source>
        <dbReference type="Proteomes" id="UP000002016"/>
    </source>
</evidence>
<dbReference type="eggNOG" id="COG1433">
    <property type="taxonomic scope" value="Bacteria"/>
</dbReference>
<dbReference type="STRING" id="416591.Tlet_0387"/>
<evidence type="ECO:0000313" key="2">
    <source>
        <dbReference type="EMBL" id="ABV32954.1"/>
    </source>
</evidence>
<dbReference type="InterPro" id="IPR036105">
    <property type="entry name" value="DiNase_FeMo-co_biosyn_sf"/>
</dbReference>
<dbReference type="PANTHER" id="PTHR42983:SF1">
    <property type="entry name" value="IRON-MOLYBDENUM PROTEIN"/>
    <property type="match status" value="1"/>
</dbReference>
<dbReference type="CDD" id="cd00851">
    <property type="entry name" value="MTH1175"/>
    <property type="match status" value="1"/>
</dbReference>
<reference evidence="2 3" key="2">
    <citation type="journal article" date="2009" name="Proc. Natl. Acad. Sci. U.S.A.">
        <title>On the chimeric nature, thermophilic origin, and phylogenetic placement of the Thermotogales.</title>
        <authorList>
            <person name="Zhaxybayeva O."/>
            <person name="Swithers K.S."/>
            <person name="Lapierre P."/>
            <person name="Fournier G.P."/>
            <person name="Bickhart D.M."/>
            <person name="DeBoy R.T."/>
            <person name="Nelson K.E."/>
            <person name="Nesbo C.L."/>
            <person name="Doolittle W.F."/>
            <person name="Gogarten J.P."/>
            <person name="Noll K.M."/>
        </authorList>
    </citation>
    <scope>NUCLEOTIDE SEQUENCE [LARGE SCALE GENOMIC DNA]</scope>
    <source>
        <strain evidence="3">ATCC BAA-301 / DSM 14385 / NBRC 107922 / TMO</strain>
    </source>
</reference>
<name>A8F470_PSELT</name>
<dbReference type="Pfam" id="PF02579">
    <property type="entry name" value="Nitro_FeMo-Co"/>
    <property type="match status" value="1"/>
</dbReference>
<keyword evidence="3" id="KW-1185">Reference proteome</keyword>
<dbReference type="InterPro" id="IPR003731">
    <property type="entry name" value="Di-Nase_FeMo-co_biosynth"/>
</dbReference>
<organism evidence="2 3">
    <name type="scientific">Pseudothermotoga lettingae (strain ATCC BAA-301 / DSM 14385 / NBRC 107922 / TMO)</name>
    <name type="common">Thermotoga lettingae</name>
    <dbReference type="NCBI Taxonomy" id="416591"/>
    <lineage>
        <taxon>Bacteria</taxon>
        <taxon>Thermotogati</taxon>
        <taxon>Thermotogota</taxon>
        <taxon>Thermotogae</taxon>
        <taxon>Thermotogales</taxon>
        <taxon>Thermotogaceae</taxon>
        <taxon>Pseudothermotoga</taxon>
    </lineage>
</organism>
<evidence type="ECO:0000259" key="1">
    <source>
        <dbReference type="Pfam" id="PF02579"/>
    </source>
</evidence>
<dbReference type="InterPro" id="IPR033913">
    <property type="entry name" value="MTH1175_dom"/>
</dbReference>
<gene>
    <name evidence="2" type="ordered locus">Tlet_0387</name>
</gene>
<dbReference type="Gene3D" id="3.30.420.130">
    <property type="entry name" value="Dinitrogenase iron-molybdenum cofactor biosynthesis domain"/>
    <property type="match status" value="1"/>
</dbReference>
<reference evidence="2 3" key="1">
    <citation type="submission" date="2007-08" db="EMBL/GenBank/DDBJ databases">
        <title>Complete sequence of Thermotoga lettingae TMO.</title>
        <authorList>
            <consortium name="US DOE Joint Genome Institute"/>
            <person name="Copeland A."/>
            <person name="Lucas S."/>
            <person name="Lapidus A."/>
            <person name="Barry K."/>
            <person name="Glavina del Rio T."/>
            <person name="Dalin E."/>
            <person name="Tice H."/>
            <person name="Pitluck S."/>
            <person name="Foster B."/>
            <person name="Bruce D."/>
            <person name="Schmutz J."/>
            <person name="Larimer F."/>
            <person name="Land M."/>
            <person name="Hauser L."/>
            <person name="Kyrpides N."/>
            <person name="Mikhailova N."/>
            <person name="Nelson K."/>
            <person name="Gogarten J.P."/>
            <person name="Noll K."/>
            <person name="Richardson P."/>
        </authorList>
    </citation>
    <scope>NUCLEOTIDE SEQUENCE [LARGE SCALE GENOMIC DNA]</scope>
    <source>
        <strain evidence="3">ATCC BAA-301 / DSM 14385 / NBRC 107922 / TMO</strain>
    </source>
</reference>